<protein>
    <submittedName>
        <fullName evidence="1">DUF2291 domain-containing protein</fullName>
    </submittedName>
</protein>
<dbReference type="EMBL" id="JAAZSQ010000001">
    <property type="protein sequence ID" value="NKX53074.1"/>
    <property type="molecule type" value="Genomic_DNA"/>
</dbReference>
<comment type="caution">
    <text evidence="1">The sequence shown here is derived from an EMBL/GenBank/DDBJ whole genome shotgun (WGS) entry which is preliminary data.</text>
</comment>
<dbReference type="PIRSF" id="PIRSF033535">
    <property type="entry name" value="UCP033535_plp"/>
    <property type="match status" value="1"/>
</dbReference>
<dbReference type="Gene3D" id="1.10.10.1260">
    <property type="entry name" value="Envelope glycoprotein gp160, DUF2291, helical domain"/>
    <property type="match status" value="1"/>
</dbReference>
<organism evidence="1 2">
    <name type="scientific">Arthrobacter mobilis</name>
    <dbReference type="NCBI Taxonomy" id="2724944"/>
    <lineage>
        <taxon>Bacteria</taxon>
        <taxon>Bacillati</taxon>
        <taxon>Actinomycetota</taxon>
        <taxon>Actinomycetes</taxon>
        <taxon>Micrococcales</taxon>
        <taxon>Micrococcaceae</taxon>
        <taxon>Arthrobacter</taxon>
    </lineage>
</organism>
<dbReference type="InterPro" id="IPR036215">
    <property type="entry name" value="TM0957-like_sf"/>
</dbReference>
<sequence length="219" mass="23025">MSTATSTPKKTRFTPARLITAAAVLVLLILMLLSTKILTGDEATNAVPGSFSPASFAQEKFASEIVPDIEQRATDLVTVHEAIAKDPDAAAEQYGVVSGTSPVYSVKFTGTAAQPDANGQMPVEVEGMPSDVAVLVQMGPAINGTSIRDATGKVQFSQFKNQIDYQNVGAELNKQVRDTVLAQVDMATLAGKEVSVTGAFTLVNPQAYIITPVKIDVAP</sequence>
<dbReference type="Proteomes" id="UP000544090">
    <property type="component" value="Unassembled WGS sequence"/>
</dbReference>
<dbReference type="Gene3D" id="2.40.50.420">
    <property type="entry name" value="Envelope glycoprotein gp160, DUF2291, alpha/beta domain"/>
    <property type="match status" value="1"/>
</dbReference>
<accession>A0A7X6H9Q7</accession>
<evidence type="ECO:0000313" key="2">
    <source>
        <dbReference type="Proteomes" id="UP000544090"/>
    </source>
</evidence>
<dbReference type="RefSeq" id="WP_168484426.1">
    <property type="nucleotide sequence ID" value="NZ_JAAZSQ010000001.1"/>
</dbReference>
<dbReference type="SUPFAM" id="SSF141318">
    <property type="entry name" value="TM0957-like"/>
    <property type="match status" value="1"/>
</dbReference>
<proteinExistence type="predicted"/>
<dbReference type="AlphaFoldDB" id="A0A7X6H9Q7"/>
<keyword evidence="2" id="KW-1185">Reference proteome</keyword>
<gene>
    <name evidence="1" type="ORF">HGG74_00700</name>
</gene>
<reference evidence="1 2" key="1">
    <citation type="submission" date="2020-04" db="EMBL/GenBank/DDBJ databases">
        <title>Arthrobacter sp. nov.</title>
        <authorList>
            <person name="Liu S."/>
        </authorList>
    </citation>
    <scope>NUCLEOTIDE SEQUENCE [LARGE SCALE GENOMIC DNA]</scope>
    <source>
        <strain evidence="1 2">E918</strain>
    </source>
</reference>
<dbReference type="InterPro" id="IPR014582">
    <property type="entry name" value="UCP033535_lipo"/>
</dbReference>
<name>A0A7X6H9Q7_9MICC</name>
<evidence type="ECO:0000313" key="1">
    <source>
        <dbReference type="EMBL" id="NKX53074.1"/>
    </source>
</evidence>
<dbReference type="Pfam" id="PF10054">
    <property type="entry name" value="DUF2291"/>
    <property type="match status" value="1"/>
</dbReference>